<keyword evidence="2" id="KW-0808">Transferase</keyword>
<gene>
    <name evidence="2" type="ORF">Pan189_00100</name>
</gene>
<dbReference type="EMBL" id="CP036268">
    <property type="protein sequence ID" value="QDT35657.1"/>
    <property type="molecule type" value="Genomic_DNA"/>
</dbReference>
<evidence type="ECO:0000256" key="1">
    <source>
        <dbReference type="SAM" id="MobiDB-lite"/>
    </source>
</evidence>
<dbReference type="OrthoDB" id="290622at2"/>
<dbReference type="GO" id="GO:0016740">
    <property type="term" value="F:transferase activity"/>
    <property type="evidence" value="ECO:0007669"/>
    <property type="project" value="UniProtKB-KW"/>
</dbReference>
<organism evidence="2 3">
    <name type="scientific">Stratiformator vulcanicus</name>
    <dbReference type="NCBI Taxonomy" id="2527980"/>
    <lineage>
        <taxon>Bacteria</taxon>
        <taxon>Pseudomonadati</taxon>
        <taxon>Planctomycetota</taxon>
        <taxon>Planctomycetia</taxon>
        <taxon>Planctomycetales</taxon>
        <taxon>Planctomycetaceae</taxon>
        <taxon>Stratiformator</taxon>
    </lineage>
</organism>
<dbReference type="AlphaFoldDB" id="A0A517QVR2"/>
<feature type="region of interest" description="Disordered" evidence="1">
    <location>
        <begin position="97"/>
        <end position="151"/>
    </location>
</feature>
<feature type="compositionally biased region" description="Basic and acidic residues" evidence="1">
    <location>
        <begin position="109"/>
        <end position="122"/>
    </location>
</feature>
<dbReference type="KEGG" id="svp:Pan189_00100"/>
<sequence>MKPSRQQLALICLAISICGSTGCVYSSRYVVTRCWADKNTLREPALFVEQIHHLPPTRADAEHYRWSYNAGPGSIPVHSPPAGASWVSAEVPAAATEPVLKEPVMNEPVDLRPPVDSKRDDSLPPLPAKANDTAAQSSPPVRGAWLFRSRG</sequence>
<evidence type="ECO:0000313" key="2">
    <source>
        <dbReference type="EMBL" id="QDT35657.1"/>
    </source>
</evidence>
<protein>
    <submittedName>
        <fullName evidence="2">MraY-like glycosyltransferase</fullName>
    </submittedName>
</protein>
<dbReference type="PROSITE" id="PS51257">
    <property type="entry name" value="PROKAR_LIPOPROTEIN"/>
    <property type="match status" value="1"/>
</dbReference>
<name>A0A517QVR2_9PLAN</name>
<dbReference type="Proteomes" id="UP000317318">
    <property type="component" value="Chromosome"/>
</dbReference>
<evidence type="ECO:0000313" key="3">
    <source>
        <dbReference type="Proteomes" id="UP000317318"/>
    </source>
</evidence>
<dbReference type="RefSeq" id="WP_145361930.1">
    <property type="nucleotide sequence ID" value="NZ_CP036268.1"/>
</dbReference>
<keyword evidence="3" id="KW-1185">Reference proteome</keyword>
<reference evidence="2 3" key="1">
    <citation type="submission" date="2019-02" db="EMBL/GenBank/DDBJ databases">
        <title>Deep-cultivation of Planctomycetes and their phenomic and genomic characterization uncovers novel biology.</title>
        <authorList>
            <person name="Wiegand S."/>
            <person name="Jogler M."/>
            <person name="Boedeker C."/>
            <person name="Pinto D."/>
            <person name="Vollmers J."/>
            <person name="Rivas-Marin E."/>
            <person name="Kohn T."/>
            <person name="Peeters S.H."/>
            <person name="Heuer A."/>
            <person name="Rast P."/>
            <person name="Oberbeckmann S."/>
            <person name="Bunk B."/>
            <person name="Jeske O."/>
            <person name="Meyerdierks A."/>
            <person name="Storesund J.E."/>
            <person name="Kallscheuer N."/>
            <person name="Luecker S."/>
            <person name="Lage O.M."/>
            <person name="Pohl T."/>
            <person name="Merkel B.J."/>
            <person name="Hornburger P."/>
            <person name="Mueller R.-W."/>
            <person name="Bruemmer F."/>
            <person name="Labrenz M."/>
            <person name="Spormann A.M."/>
            <person name="Op den Camp H."/>
            <person name="Overmann J."/>
            <person name="Amann R."/>
            <person name="Jetten M.S.M."/>
            <person name="Mascher T."/>
            <person name="Medema M.H."/>
            <person name="Devos D.P."/>
            <person name="Kaster A.-K."/>
            <person name="Ovreas L."/>
            <person name="Rohde M."/>
            <person name="Galperin M.Y."/>
            <person name="Jogler C."/>
        </authorList>
    </citation>
    <scope>NUCLEOTIDE SEQUENCE [LARGE SCALE GENOMIC DNA]</scope>
    <source>
        <strain evidence="2 3">Pan189</strain>
    </source>
</reference>
<accession>A0A517QVR2</accession>
<proteinExistence type="predicted"/>